<keyword evidence="5" id="KW-1185">Reference proteome</keyword>
<evidence type="ECO:0000256" key="1">
    <source>
        <dbReference type="SAM" id="MobiDB-lite"/>
    </source>
</evidence>
<keyword evidence="2" id="KW-0472">Membrane</keyword>
<accession>A0A3N1MC72</accession>
<feature type="transmembrane region" description="Helical" evidence="2">
    <location>
        <begin position="104"/>
        <end position="122"/>
    </location>
</feature>
<dbReference type="RefSeq" id="WP_123688111.1">
    <property type="nucleotide sequence ID" value="NZ_AP019700.1"/>
</dbReference>
<gene>
    <name evidence="4" type="ORF">EDC65_0519</name>
</gene>
<keyword evidence="2" id="KW-0812">Transmembrane</keyword>
<sequence>MTDASDDAPVPTDHIRPEPAPRTDLMTAIVVLAAALTVIRLALDMPTFTDRGGDPFTAPGIVPGFYGIVLAILGIALAARSIVRGALRPGGGYVPSTTGFTHSSVSRLAAAVAICLVFSIGLIGRMPFWLAVTLFVTGFILLFEWQDESTARRVRRVAIAVALGVATGIAVTLVFEKLFLVRLP</sequence>
<feature type="transmembrane region" description="Helical" evidence="2">
    <location>
        <begin position="128"/>
        <end position="145"/>
    </location>
</feature>
<organism evidence="4 5">
    <name type="scientific">Stella humosa</name>
    <dbReference type="NCBI Taxonomy" id="94"/>
    <lineage>
        <taxon>Bacteria</taxon>
        <taxon>Pseudomonadati</taxon>
        <taxon>Pseudomonadota</taxon>
        <taxon>Alphaproteobacteria</taxon>
        <taxon>Rhodospirillales</taxon>
        <taxon>Stellaceae</taxon>
        <taxon>Stella</taxon>
    </lineage>
</organism>
<evidence type="ECO:0000259" key="3">
    <source>
        <dbReference type="Pfam" id="PF07331"/>
    </source>
</evidence>
<dbReference type="AlphaFoldDB" id="A0A3N1MC72"/>
<evidence type="ECO:0000313" key="4">
    <source>
        <dbReference type="EMBL" id="ROQ01341.1"/>
    </source>
</evidence>
<feature type="transmembrane region" description="Helical" evidence="2">
    <location>
        <begin position="63"/>
        <end position="83"/>
    </location>
</feature>
<dbReference type="OrthoDB" id="6195486at2"/>
<reference evidence="4 5" key="1">
    <citation type="submission" date="2018-11" db="EMBL/GenBank/DDBJ databases">
        <title>Genomic Encyclopedia of Type Strains, Phase IV (KMG-IV): sequencing the most valuable type-strain genomes for metagenomic binning, comparative biology and taxonomic classification.</title>
        <authorList>
            <person name="Goeker M."/>
        </authorList>
    </citation>
    <scope>NUCLEOTIDE SEQUENCE [LARGE SCALE GENOMIC DNA]</scope>
    <source>
        <strain evidence="4 5">DSM 5900</strain>
    </source>
</reference>
<dbReference type="EMBL" id="RJKX01000011">
    <property type="protein sequence ID" value="ROQ01341.1"/>
    <property type="molecule type" value="Genomic_DNA"/>
</dbReference>
<proteinExistence type="predicted"/>
<keyword evidence="2" id="KW-1133">Transmembrane helix</keyword>
<evidence type="ECO:0000256" key="2">
    <source>
        <dbReference type="SAM" id="Phobius"/>
    </source>
</evidence>
<protein>
    <submittedName>
        <fullName evidence="4">Tripartite tricarboxylate transporter TctB family protein</fullName>
    </submittedName>
</protein>
<dbReference type="InterPro" id="IPR009936">
    <property type="entry name" value="DUF1468"/>
</dbReference>
<comment type="caution">
    <text evidence="4">The sequence shown here is derived from an EMBL/GenBank/DDBJ whole genome shotgun (WGS) entry which is preliminary data.</text>
</comment>
<feature type="domain" description="DUF1468" evidence="3">
    <location>
        <begin position="29"/>
        <end position="184"/>
    </location>
</feature>
<name>A0A3N1MC72_9PROT</name>
<evidence type="ECO:0000313" key="5">
    <source>
        <dbReference type="Proteomes" id="UP000278222"/>
    </source>
</evidence>
<feature type="region of interest" description="Disordered" evidence="1">
    <location>
        <begin position="1"/>
        <end position="20"/>
    </location>
</feature>
<dbReference type="Pfam" id="PF07331">
    <property type="entry name" value="TctB"/>
    <property type="match status" value="1"/>
</dbReference>
<feature type="transmembrane region" description="Helical" evidence="2">
    <location>
        <begin position="25"/>
        <end position="43"/>
    </location>
</feature>
<dbReference type="Proteomes" id="UP000278222">
    <property type="component" value="Unassembled WGS sequence"/>
</dbReference>
<feature type="transmembrane region" description="Helical" evidence="2">
    <location>
        <begin position="157"/>
        <end position="175"/>
    </location>
</feature>